<gene>
    <name evidence="4" type="ORF">ACFQY8_07345</name>
</gene>
<sequence length="403" mass="45464">MVNSPQLEELDSHAREAVEFIVNKTMDRVNQETNWYSNLGADEAHYLHEIVLTAVTDYITYARNYQQNPDESDQSISADHLFNLAPLETTNQISLDNVIETTRIAVDTIEDNISQFVGKKDEAAYVRSAMYYSREVAFSAAQIYGRVAVTRSIWDTRDEAFIIESLLNQDYSPSLQSRVANFKWQPNEEFFALVGIFEDGSNLRAGFVQADLRSAVLSLGGQACISSHDDYTIVLIGMGPQSSRGPYLEAMAELFDTIPLVCFGPKCPRLEGASETLRAAVNGFKARFAYPEHPNPMRAEDLLAERALFGDEDAQNELYNKVYLPMKNDERKTQILSTLQNYLFSGSSLEKTAQVLKVHPNTIRYRLKKSVQMTGWDATDPREAYVLLTAIKIGLYKDSQIRS</sequence>
<accession>A0ABW2Y7G4</accession>
<proteinExistence type="inferred from homology"/>
<evidence type="ECO:0000259" key="2">
    <source>
        <dbReference type="Pfam" id="PF13556"/>
    </source>
</evidence>
<dbReference type="InterPro" id="IPR025736">
    <property type="entry name" value="PucR_C-HTH_dom"/>
</dbReference>
<dbReference type="Proteomes" id="UP001597036">
    <property type="component" value="Unassembled WGS sequence"/>
</dbReference>
<evidence type="ECO:0000256" key="1">
    <source>
        <dbReference type="ARBA" id="ARBA00006754"/>
    </source>
</evidence>
<reference evidence="5" key="1">
    <citation type="journal article" date="2019" name="Int. J. Syst. Evol. Microbiol.">
        <title>The Global Catalogue of Microorganisms (GCM) 10K type strain sequencing project: providing services to taxonomists for standard genome sequencing and annotation.</title>
        <authorList>
            <consortium name="The Broad Institute Genomics Platform"/>
            <consortium name="The Broad Institute Genome Sequencing Center for Infectious Disease"/>
            <person name="Wu L."/>
            <person name="Ma J."/>
        </authorList>
    </citation>
    <scope>NUCLEOTIDE SEQUENCE [LARGE SCALE GENOMIC DNA]</scope>
    <source>
        <strain evidence="5">CCM 8604</strain>
    </source>
</reference>
<comment type="similarity">
    <text evidence="1">Belongs to the CdaR family.</text>
</comment>
<dbReference type="EMBL" id="JBHTHQ010000022">
    <property type="protein sequence ID" value="MFD0705554.1"/>
    <property type="molecule type" value="Genomic_DNA"/>
</dbReference>
<name>A0ABW2Y7G4_9BIFI</name>
<evidence type="ECO:0000313" key="5">
    <source>
        <dbReference type="Proteomes" id="UP001597036"/>
    </source>
</evidence>
<organism evidence="4 5">
    <name type="scientific">Alloscardovia venturai</name>
    <dbReference type="NCBI Taxonomy" id="1769421"/>
    <lineage>
        <taxon>Bacteria</taxon>
        <taxon>Bacillati</taxon>
        <taxon>Actinomycetota</taxon>
        <taxon>Actinomycetes</taxon>
        <taxon>Bifidobacteriales</taxon>
        <taxon>Bifidobacteriaceae</taxon>
        <taxon>Alloscardovia</taxon>
    </lineage>
</organism>
<evidence type="ECO:0000313" key="4">
    <source>
        <dbReference type="EMBL" id="MFD0705554.1"/>
    </source>
</evidence>
<dbReference type="RefSeq" id="WP_377939280.1">
    <property type="nucleotide sequence ID" value="NZ_JBHTHQ010000022.1"/>
</dbReference>
<feature type="domain" description="CdaR GGDEF-like" evidence="3">
    <location>
        <begin position="172"/>
        <end position="281"/>
    </location>
</feature>
<dbReference type="InterPro" id="IPR051448">
    <property type="entry name" value="CdaR-like_regulators"/>
</dbReference>
<dbReference type="InterPro" id="IPR042070">
    <property type="entry name" value="PucR_C-HTH_sf"/>
</dbReference>
<dbReference type="Gene3D" id="1.10.10.2840">
    <property type="entry name" value="PucR C-terminal helix-turn-helix domain"/>
    <property type="match status" value="1"/>
</dbReference>
<keyword evidence="5" id="KW-1185">Reference proteome</keyword>
<dbReference type="Pfam" id="PF17853">
    <property type="entry name" value="GGDEF_2"/>
    <property type="match status" value="1"/>
</dbReference>
<evidence type="ECO:0000259" key="3">
    <source>
        <dbReference type="Pfam" id="PF17853"/>
    </source>
</evidence>
<dbReference type="InterPro" id="IPR041522">
    <property type="entry name" value="CdaR_GGDEF"/>
</dbReference>
<dbReference type="Pfam" id="PF13556">
    <property type="entry name" value="HTH_30"/>
    <property type="match status" value="1"/>
</dbReference>
<dbReference type="PANTHER" id="PTHR33744:SF7">
    <property type="entry name" value="PUCR FAMILY TRANSCRIPTIONAL REGULATOR"/>
    <property type="match status" value="1"/>
</dbReference>
<feature type="domain" description="PucR C-terminal helix-turn-helix" evidence="2">
    <location>
        <begin position="336"/>
        <end position="393"/>
    </location>
</feature>
<comment type="caution">
    <text evidence="4">The sequence shown here is derived from an EMBL/GenBank/DDBJ whole genome shotgun (WGS) entry which is preliminary data.</text>
</comment>
<dbReference type="PANTHER" id="PTHR33744">
    <property type="entry name" value="CARBOHYDRATE DIACID REGULATOR"/>
    <property type="match status" value="1"/>
</dbReference>
<protein>
    <submittedName>
        <fullName evidence="4">PucR family transcriptional regulator</fullName>
    </submittedName>
</protein>